<evidence type="ECO:0008006" key="4">
    <source>
        <dbReference type="Google" id="ProtNLM"/>
    </source>
</evidence>
<organism evidence="3">
    <name type="scientific">freshwater metagenome</name>
    <dbReference type="NCBI Taxonomy" id="449393"/>
    <lineage>
        <taxon>unclassified sequences</taxon>
        <taxon>metagenomes</taxon>
        <taxon>ecological metagenomes</taxon>
    </lineage>
</organism>
<dbReference type="EMBL" id="JNSK01000145">
    <property type="protein sequence ID" value="KGA14007.1"/>
    <property type="molecule type" value="Genomic_DNA"/>
</dbReference>
<dbReference type="CDD" id="cd00599">
    <property type="entry name" value="GH25_muramidase"/>
    <property type="match status" value="1"/>
</dbReference>
<proteinExistence type="inferred from homology"/>
<comment type="similarity">
    <text evidence="1">Belongs to the glycosyl hydrolase 25 family.</text>
</comment>
<dbReference type="PROSITE" id="PS51904">
    <property type="entry name" value="GLYCOSYL_HYDROL_F25_2"/>
    <property type="match status" value="1"/>
</dbReference>
<name>A0A094PSG4_9ZZZZ</name>
<evidence type="ECO:0000256" key="2">
    <source>
        <dbReference type="SAM" id="MobiDB-lite"/>
    </source>
</evidence>
<evidence type="ECO:0000313" key="3">
    <source>
        <dbReference type="EMBL" id="KGA14007.1"/>
    </source>
</evidence>
<gene>
    <name evidence="3" type="ORF">GM50_20910</name>
</gene>
<dbReference type="GO" id="GO:0016052">
    <property type="term" value="P:carbohydrate catabolic process"/>
    <property type="evidence" value="ECO:0007669"/>
    <property type="project" value="TreeGrafter"/>
</dbReference>
<comment type="caution">
    <text evidence="3">The sequence shown here is derived from an EMBL/GenBank/DDBJ whole genome shotgun (WGS) entry which is preliminary data.</text>
</comment>
<feature type="region of interest" description="Disordered" evidence="2">
    <location>
        <begin position="507"/>
        <end position="538"/>
    </location>
</feature>
<dbReference type="GO" id="GO:0009253">
    <property type="term" value="P:peptidoglycan catabolic process"/>
    <property type="evidence" value="ECO:0007669"/>
    <property type="project" value="InterPro"/>
</dbReference>
<dbReference type="PANTHER" id="PTHR34135:SF2">
    <property type="entry name" value="LYSOZYME"/>
    <property type="match status" value="1"/>
</dbReference>
<dbReference type="AlphaFoldDB" id="A0A094PSG4"/>
<dbReference type="Pfam" id="PF01183">
    <property type="entry name" value="Glyco_hydro_25"/>
    <property type="match status" value="1"/>
</dbReference>
<dbReference type="GO" id="GO:0003796">
    <property type="term" value="F:lysozyme activity"/>
    <property type="evidence" value="ECO:0007669"/>
    <property type="project" value="InterPro"/>
</dbReference>
<evidence type="ECO:0000256" key="1">
    <source>
        <dbReference type="ARBA" id="ARBA00010646"/>
    </source>
</evidence>
<sequence>MKKSLIALSLTLIAGLLYATPTYAAGSTLTMSLNQTPGRSEPIVTLFGQIKPARAKIPVTVQVFLNGKWQDTRFSTKSAKVGTWRVVAVATALDAKMKYRAKAKVAGKTLYSTAREVVIKPTPEMIDGSPIVVHSNGPGGRIHGSDVSRWQHPNDAPIDFVKKYKAGLRFVMIKASDARDDSDALALKYVIMDRAAAQAAGIYTGFYHYAYMPDSKDPATIKADAAAQAQKVLWRLAALGGYNEMDLPYALDLENNCAQYDSSGCIKYASKQTVTLWAKTFLAIVKEKTGRTPILYSYPAFLENAMVRDEELAQYPLWLAQYGIDPADPIAQPGLKPGGCYVHSWTSINCSSQWIIWQYSSCGIAPKYGVPGNRLDLNVFRGTQDEFLALATGTWTPTPSDFMPKDETSTISVTSVRASSTDKDAIVKVEVFRPTGLPVVTGTVRFYPDAKIRPENLLDQKVVRSTSGAWTLTIKGLPVGTWPGHIGFIDATGTHAKIRTPIEFVITQGPTPSPSPSPTQKPVKPKPATDGCAKQIKN</sequence>
<reference evidence="3" key="1">
    <citation type="submission" date="2014-05" db="EMBL/GenBank/DDBJ databases">
        <title>Key roles for freshwater Actinobacteria revealed by deep metagenomic sequencing.</title>
        <authorList>
            <person name="Ghai R."/>
            <person name="Mizuno C.M."/>
            <person name="Picazo A."/>
            <person name="Camacho A."/>
            <person name="Rodriguez-Valera F."/>
        </authorList>
    </citation>
    <scope>NUCLEOTIDE SEQUENCE</scope>
</reference>
<dbReference type="Gene3D" id="3.20.20.80">
    <property type="entry name" value="Glycosidases"/>
    <property type="match status" value="1"/>
</dbReference>
<dbReference type="InterPro" id="IPR017853">
    <property type="entry name" value="GH"/>
</dbReference>
<protein>
    <recommendedName>
        <fullName evidence="4">Lysozyme M1 (1,4-beta-N-acetylmuramidase)</fullName>
    </recommendedName>
</protein>
<dbReference type="GO" id="GO:0016998">
    <property type="term" value="P:cell wall macromolecule catabolic process"/>
    <property type="evidence" value="ECO:0007669"/>
    <property type="project" value="InterPro"/>
</dbReference>
<dbReference type="InterPro" id="IPR002053">
    <property type="entry name" value="Glyco_hydro_25"/>
</dbReference>
<dbReference type="SUPFAM" id="SSF51445">
    <property type="entry name" value="(Trans)glycosidases"/>
    <property type="match status" value="1"/>
</dbReference>
<accession>A0A094PSG4</accession>
<dbReference type="PANTHER" id="PTHR34135">
    <property type="entry name" value="LYSOZYME"/>
    <property type="match status" value="1"/>
</dbReference>